<evidence type="ECO:0000256" key="3">
    <source>
        <dbReference type="ARBA" id="ARBA00022449"/>
    </source>
</evidence>
<feature type="transmembrane region" description="Helical" evidence="9">
    <location>
        <begin position="6"/>
        <end position="39"/>
    </location>
</feature>
<evidence type="ECO:0000256" key="2">
    <source>
        <dbReference type="ARBA" id="ARBA00022448"/>
    </source>
</evidence>
<proteinExistence type="inferred from homology"/>
<evidence type="ECO:0000313" key="12">
    <source>
        <dbReference type="Proteomes" id="UP000190140"/>
    </source>
</evidence>
<dbReference type="InterPro" id="IPR052180">
    <property type="entry name" value="NhaC_Na-H+_Antiporter"/>
</dbReference>
<evidence type="ECO:0000259" key="10">
    <source>
        <dbReference type="Pfam" id="PF03553"/>
    </source>
</evidence>
<feature type="transmembrane region" description="Helical" evidence="9">
    <location>
        <begin position="295"/>
        <end position="314"/>
    </location>
</feature>
<protein>
    <submittedName>
        <fullName evidence="11">Malate-2H(+)/Na(+)-lactate antiporter</fullName>
    </submittedName>
</protein>
<feature type="transmembrane region" description="Helical" evidence="9">
    <location>
        <begin position="60"/>
        <end position="79"/>
    </location>
</feature>
<gene>
    <name evidence="11" type="primary">mleN_2</name>
    <name evidence="11" type="ORF">CLOTH_14460</name>
</gene>
<comment type="caution">
    <text evidence="11">The sequence shown here is derived from an EMBL/GenBank/DDBJ whole genome shotgun (WGS) entry which is preliminary data.</text>
</comment>
<dbReference type="GO" id="GO:0005886">
    <property type="term" value="C:plasma membrane"/>
    <property type="evidence" value="ECO:0007669"/>
    <property type="project" value="UniProtKB-SubCell"/>
</dbReference>
<feature type="transmembrane region" description="Helical" evidence="9">
    <location>
        <begin position="187"/>
        <end position="205"/>
    </location>
</feature>
<feature type="transmembrane region" description="Helical" evidence="9">
    <location>
        <begin position="410"/>
        <end position="428"/>
    </location>
</feature>
<evidence type="ECO:0000256" key="7">
    <source>
        <dbReference type="ARBA" id="ARBA00023136"/>
    </source>
</evidence>
<evidence type="ECO:0000256" key="9">
    <source>
        <dbReference type="SAM" id="Phobius"/>
    </source>
</evidence>
<keyword evidence="4" id="KW-1003">Cell membrane</keyword>
<keyword evidence="2" id="KW-0813">Transport</keyword>
<comment type="subcellular location">
    <subcellularLocation>
        <location evidence="1">Cell membrane</location>
        <topology evidence="1">Multi-pass membrane protein</topology>
    </subcellularLocation>
</comment>
<dbReference type="STRING" id="29349.CLOTH_14460"/>
<evidence type="ECO:0000256" key="4">
    <source>
        <dbReference type="ARBA" id="ARBA00022475"/>
    </source>
</evidence>
<feature type="transmembrane region" description="Helical" evidence="9">
    <location>
        <begin position="245"/>
        <end position="264"/>
    </location>
</feature>
<dbReference type="AlphaFoldDB" id="A0A1V4I5Y8"/>
<dbReference type="OrthoDB" id="9762978at2"/>
<accession>A0A1V4I5Y8</accession>
<evidence type="ECO:0000256" key="1">
    <source>
        <dbReference type="ARBA" id="ARBA00004651"/>
    </source>
</evidence>
<evidence type="ECO:0000313" key="11">
    <source>
        <dbReference type="EMBL" id="OPJ55388.1"/>
    </source>
</evidence>
<keyword evidence="7 9" id="KW-0472">Membrane</keyword>
<dbReference type="PANTHER" id="PTHR33451:SF3">
    <property type="entry name" value="MALATE-2H(+)_NA(+)-LACTATE ANTIPORTER"/>
    <property type="match status" value="1"/>
</dbReference>
<dbReference type="EMBL" id="MZGW01000005">
    <property type="protein sequence ID" value="OPJ55388.1"/>
    <property type="molecule type" value="Genomic_DNA"/>
</dbReference>
<keyword evidence="5 9" id="KW-0812">Transmembrane</keyword>
<organism evidence="11 12">
    <name type="scientific">Alkalithermobacter paradoxus</name>
    <dbReference type="NCBI Taxonomy" id="29349"/>
    <lineage>
        <taxon>Bacteria</taxon>
        <taxon>Bacillati</taxon>
        <taxon>Bacillota</taxon>
        <taxon>Clostridia</taxon>
        <taxon>Peptostreptococcales</taxon>
        <taxon>Tepidibacteraceae</taxon>
        <taxon>Alkalithermobacter</taxon>
    </lineage>
</organism>
<feature type="transmembrane region" description="Helical" evidence="9">
    <location>
        <begin position="335"/>
        <end position="360"/>
    </location>
</feature>
<evidence type="ECO:0000256" key="5">
    <source>
        <dbReference type="ARBA" id="ARBA00022692"/>
    </source>
</evidence>
<feature type="transmembrane region" description="Helical" evidence="9">
    <location>
        <begin position="99"/>
        <end position="130"/>
    </location>
</feature>
<keyword evidence="3" id="KW-0050">Antiport</keyword>
<comment type="similarity">
    <text evidence="8">Belongs to the NhaC Na(+)/H(+) (TC 2.A.35) antiporter family.</text>
</comment>
<dbReference type="Proteomes" id="UP000190140">
    <property type="component" value="Unassembled WGS sequence"/>
</dbReference>
<dbReference type="Pfam" id="PF03553">
    <property type="entry name" value="Na_H_antiporter"/>
    <property type="match status" value="1"/>
</dbReference>
<keyword evidence="6 9" id="KW-1133">Transmembrane helix</keyword>
<evidence type="ECO:0000256" key="8">
    <source>
        <dbReference type="ARBA" id="ARBA00038435"/>
    </source>
</evidence>
<feature type="transmembrane region" description="Helical" evidence="9">
    <location>
        <begin position="217"/>
        <end position="238"/>
    </location>
</feature>
<evidence type="ECO:0000256" key="6">
    <source>
        <dbReference type="ARBA" id="ARBA00022989"/>
    </source>
</evidence>
<name>A0A1V4I5Y8_9FIRM</name>
<dbReference type="InterPro" id="IPR018461">
    <property type="entry name" value="Na/H_Antiport_NhaC-like_C"/>
</dbReference>
<dbReference type="PANTHER" id="PTHR33451">
    <property type="entry name" value="MALATE-2H(+)/NA(+)-LACTATE ANTIPORTER"/>
    <property type="match status" value="1"/>
</dbReference>
<sequence length="440" mass="48581">MDLIISMVISFLSLIFSIYRGIFIGYPLILVFLIFAFMSYRRGFSIKEIVTMSYSGGKKALIVVRIFVLIGAITSIWMASGTVPSVVYYGIKLLNPNLFILYSFLISCLVSFLLGTSFGTVSTVGISLMIMARSGNINVNIVAGAIMAGSYFGDRCSPMSSSANLVAHITDTNLYTNIKNMFRTASIPFFISVILYSIISIRMPLDLSNNNTSSDILSVFNISFITLLPATIILLLSLFKVDVKLSMLISILTASIIAIFVQGYDFGSVLRYIVFGYKIDIDTPLRDIIKGGGVLSMWKVMLVVFVSSCMAGIFEKTGILKNVEDILMKTKSRANMFIFTVITSILTAGFGCNQAIAIILTNQLVKKAYSDKYELSVDIENSGVVIAPLIPWNIAGLVPTTTLMVSSFEFIPYAFYLYLIPIVNIVYLKFTETQKRIKLA</sequence>
<dbReference type="GO" id="GO:0015297">
    <property type="term" value="F:antiporter activity"/>
    <property type="evidence" value="ECO:0007669"/>
    <property type="project" value="UniProtKB-KW"/>
</dbReference>
<feature type="domain" description="Na+/H+ antiporter NhaC-like C-terminal" evidence="10">
    <location>
        <begin position="150"/>
        <end position="428"/>
    </location>
</feature>
<reference evidence="11 12" key="1">
    <citation type="submission" date="2017-03" db="EMBL/GenBank/DDBJ databases">
        <title>Genome sequence of Clostridium thermoalcaliphilum DSM 7309.</title>
        <authorList>
            <person name="Poehlein A."/>
            <person name="Daniel R."/>
        </authorList>
    </citation>
    <scope>NUCLEOTIDE SEQUENCE [LARGE SCALE GENOMIC DNA]</scope>
    <source>
        <strain evidence="11 12">DSM 7309</strain>
    </source>
</reference>
<keyword evidence="12" id="KW-1185">Reference proteome</keyword>